<gene>
    <name evidence="5" type="ORF">KLDO_g4657</name>
</gene>
<dbReference type="GO" id="GO:0051896">
    <property type="term" value="P:regulation of phosphatidylinositol 3-kinase/protein kinase B signal transduction"/>
    <property type="evidence" value="ECO:0007669"/>
    <property type="project" value="TreeGrafter"/>
</dbReference>
<dbReference type="CDD" id="cd14497">
    <property type="entry name" value="PTP_PTEN-like"/>
    <property type="match status" value="1"/>
</dbReference>
<organism evidence="5 6">
    <name type="scientific">Kluyveromyces dobzhanskii CBS 2104</name>
    <dbReference type="NCBI Taxonomy" id="1427455"/>
    <lineage>
        <taxon>Eukaryota</taxon>
        <taxon>Fungi</taxon>
        <taxon>Dikarya</taxon>
        <taxon>Ascomycota</taxon>
        <taxon>Saccharomycotina</taxon>
        <taxon>Saccharomycetes</taxon>
        <taxon>Saccharomycetales</taxon>
        <taxon>Saccharomycetaceae</taxon>
        <taxon>Kluyveromyces</taxon>
    </lineage>
</organism>
<dbReference type="EMBL" id="CCBQ010000047">
    <property type="protein sequence ID" value="CDO96453.1"/>
    <property type="molecule type" value="Genomic_DNA"/>
</dbReference>
<evidence type="ECO:0000313" key="6">
    <source>
        <dbReference type="Proteomes" id="UP000031516"/>
    </source>
</evidence>
<dbReference type="GO" id="GO:0004725">
    <property type="term" value="F:protein tyrosine phosphatase activity"/>
    <property type="evidence" value="ECO:0007669"/>
    <property type="project" value="TreeGrafter"/>
</dbReference>
<keyword evidence="2" id="KW-0378">Hydrolase</keyword>
<keyword evidence="6" id="KW-1185">Reference proteome</keyword>
<dbReference type="AlphaFoldDB" id="A0A0A8LBJ0"/>
<comment type="caution">
    <text evidence="5">The sequence shown here is derived from an EMBL/GenBank/DDBJ whole genome shotgun (WGS) entry which is preliminary data.</text>
</comment>
<dbReference type="InterPro" id="IPR029021">
    <property type="entry name" value="Prot-tyrosine_phosphatase-like"/>
</dbReference>
<evidence type="ECO:0000259" key="4">
    <source>
        <dbReference type="PROSITE" id="PS51181"/>
    </source>
</evidence>
<dbReference type="GO" id="GO:0042995">
    <property type="term" value="C:cell projection"/>
    <property type="evidence" value="ECO:0007669"/>
    <property type="project" value="TreeGrafter"/>
</dbReference>
<reference evidence="5 6" key="1">
    <citation type="submission" date="2014-03" db="EMBL/GenBank/DDBJ databases">
        <title>The genome of Kluyveromyces dobzhanskii.</title>
        <authorList>
            <person name="Nystedt B."/>
            <person name="Astrom S."/>
        </authorList>
    </citation>
    <scope>NUCLEOTIDE SEQUENCE [LARGE SCALE GENOMIC DNA]</scope>
    <source>
        <strain evidence="5 6">CBS 2104</strain>
    </source>
</reference>
<evidence type="ECO:0000256" key="2">
    <source>
        <dbReference type="ARBA" id="ARBA00022801"/>
    </source>
</evidence>
<dbReference type="PROSITE" id="PS50056">
    <property type="entry name" value="TYR_PHOSPHATASE_2"/>
    <property type="match status" value="1"/>
</dbReference>
<dbReference type="InterPro" id="IPR000387">
    <property type="entry name" value="Tyr_Pase_dom"/>
</dbReference>
<dbReference type="SMART" id="SM00404">
    <property type="entry name" value="PTPc_motif"/>
    <property type="match status" value="1"/>
</dbReference>
<dbReference type="PANTHER" id="PTHR12305">
    <property type="entry name" value="PHOSPHATASE WITH HOMOLOGY TO TENSIN"/>
    <property type="match status" value="1"/>
</dbReference>
<dbReference type="InterPro" id="IPR029023">
    <property type="entry name" value="Tensin_phosphatase"/>
</dbReference>
<dbReference type="Gene3D" id="3.90.190.10">
    <property type="entry name" value="Protein tyrosine phosphatase superfamily"/>
    <property type="match status" value="1"/>
</dbReference>
<dbReference type="GO" id="GO:0005829">
    <property type="term" value="C:cytosol"/>
    <property type="evidence" value="ECO:0007669"/>
    <property type="project" value="TreeGrafter"/>
</dbReference>
<dbReference type="Pfam" id="PF00782">
    <property type="entry name" value="DSPc"/>
    <property type="match status" value="1"/>
</dbReference>
<evidence type="ECO:0000256" key="1">
    <source>
        <dbReference type="ARBA" id="ARBA00013015"/>
    </source>
</evidence>
<dbReference type="InterPro" id="IPR003595">
    <property type="entry name" value="Tyr_Pase_cat"/>
</dbReference>
<evidence type="ECO:0000313" key="5">
    <source>
        <dbReference type="EMBL" id="CDO96453.1"/>
    </source>
</evidence>
<dbReference type="InterPro" id="IPR016130">
    <property type="entry name" value="Tyr_Pase_AS"/>
</dbReference>
<sequence>MMTLSKLNPEHIIKSIYSSPFNQYKNDMGLVLDVSYITDNIIVCSYPVMKYPKMFYRNSLVDLVTYLDANHGRKNWKIYNLKTEMNDSDYTDNDFAMVLKSKRLTEKSQVIDALSSSFRSRKMLQDHCKVCGIKLLFQSTATEILKPAESVKSHLLRYGWLDHSPPPFLHLQKLIKDIRDNVFQGKVAVIHCKMGKGRSGTLVVAYLMTYLQLPRHEAQSLFLSTRFKSGISKGVTIVSQLRYLKYQEMFLRYEEQQRKLIIDSLSKMQFKILSIEFVNSIGQYSSELLNKANNTTISIKIQTHSKIKPTLIDLFSKQCSTNKGSLRSLTSKQITVPNIVVVCSDIRLSFGIRSKTSQFINNVSHLSSFSSCWLNLYWESVLQSRNLDLDSNYILPKNERFEFSVSWEELDGFKGTSGKGLKLFDAVSIRWTLV</sequence>
<feature type="domain" description="Tyrosine specific protein phosphatases" evidence="3">
    <location>
        <begin position="169"/>
        <end position="259"/>
    </location>
</feature>
<dbReference type="GO" id="GO:0016314">
    <property type="term" value="F:phosphatidylinositol-3,4,5-trisphosphate 3-phosphatase activity"/>
    <property type="evidence" value="ECO:0007669"/>
    <property type="project" value="UniProtKB-EC"/>
</dbReference>
<dbReference type="EC" id="3.1.3.67" evidence="1"/>
<dbReference type="OrthoDB" id="16692at2759"/>
<dbReference type="GO" id="GO:0043491">
    <property type="term" value="P:phosphatidylinositol 3-kinase/protein kinase B signal transduction"/>
    <property type="evidence" value="ECO:0007669"/>
    <property type="project" value="TreeGrafter"/>
</dbReference>
<dbReference type="PANTHER" id="PTHR12305:SF81">
    <property type="entry name" value="PHOSPHATIDYLINOSITOL 3,4,5-TRISPHOSPHATE 3-PHOSPHATASE AND DUAL-SPECIFICITY PROTEIN PHOSPHATASE PTEN"/>
    <property type="match status" value="1"/>
</dbReference>
<dbReference type="InterPro" id="IPR000340">
    <property type="entry name" value="Dual-sp_phosphatase_cat-dom"/>
</dbReference>
<accession>A0A0A8LBJ0</accession>
<dbReference type="GO" id="GO:0005886">
    <property type="term" value="C:plasma membrane"/>
    <property type="evidence" value="ECO:0007669"/>
    <property type="project" value="TreeGrafter"/>
</dbReference>
<evidence type="ECO:0000259" key="3">
    <source>
        <dbReference type="PROSITE" id="PS50056"/>
    </source>
</evidence>
<protein>
    <recommendedName>
        <fullName evidence="1">phosphatidylinositol-3,4,5-trisphosphate 3-phosphatase</fullName>
        <ecNumber evidence="1">3.1.3.67</ecNumber>
    </recommendedName>
</protein>
<dbReference type="PROSITE" id="PS00383">
    <property type="entry name" value="TYR_PHOSPHATASE_1"/>
    <property type="match status" value="1"/>
</dbReference>
<dbReference type="GO" id="GO:0005634">
    <property type="term" value="C:nucleus"/>
    <property type="evidence" value="ECO:0007669"/>
    <property type="project" value="TreeGrafter"/>
</dbReference>
<dbReference type="Proteomes" id="UP000031516">
    <property type="component" value="Unassembled WGS sequence"/>
</dbReference>
<dbReference type="InterPro" id="IPR051281">
    <property type="entry name" value="Dual-spec_lipid-protein_phosph"/>
</dbReference>
<proteinExistence type="predicted"/>
<dbReference type="PROSITE" id="PS51181">
    <property type="entry name" value="PPASE_TENSIN"/>
    <property type="match status" value="1"/>
</dbReference>
<feature type="domain" description="Phosphatase tensin-type" evidence="4">
    <location>
        <begin position="23"/>
        <end position="254"/>
    </location>
</feature>
<dbReference type="SUPFAM" id="SSF52799">
    <property type="entry name" value="(Phosphotyrosine protein) phosphatases II"/>
    <property type="match status" value="1"/>
</dbReference>
<name>A0A0A8LBJ0_9SACH</name>
<dbReference type="GO" id="GO:0046856">
    <property type="term" value="P:phosphatidylinositol dephosphorylation"/>
    <property type="evidence" value="ECO:0007669"/>
    <property type="project" value="TreeGrafter"/>
</dbReference>